<keyword evidence="1" id="KW-0808">Transferase</keyword>
<dbReference type="EMBL" id="FOVP01000001">
    <property type="protein sequence ID" value="SFN38292.1"/>
    <property type="molecule type" value="Genomic_DNA"/>
</dbReference>
<dbReference type="AlphaFoldDB" id="A0A1I4YJU3"/>
<keyword evidence="2" id="KW-1185">Reference proteome</keyword>
<dbReference type="GO" id="GO:0032259">
    <property type="term" value="P:methylation"/>
    <property type="evidence" value="ECO:0007669"/>
    <property type="project" value="UniProtKB-KW"/>
</dbReference>
<name>A0A1I4YJU3_9RHOB</name>
<dbReference type="OrthoDB" id="6310850at2"/>
<protein>
    <submittedName>
        <fullName evidence="1">Methyltransferase FkbM domain-containing protein</fullName>
    </submittedName>
</protein>
<dbReference type="RefSeq" id="WP_143076279.1">
    <property type="nucleotide sequence ID" value="NZ_FOVP01000001.1"/>
</dbReference>
<evidence type="ECO:0000313" key="1">
    <source>
        <dbReference type="EMBL" id="SFN38292.1"/>
    </source>
</evidence>
<organism evidence="1 2">
    <name type="scientific">Roseovarius lutimaris</name>
    <dbReference type="NCBI Taxonomy" id="1005928"/>
    <lineage>
        <taxon>Bacteria</taxon>
        <taxon>Pseudomonadati</taxon>
        <taxon>Pseudomonadota</taxon>
        <taxon>Alphaproteobacteria</taxon>
        <taxon>Rhodobacterales</taxon>
        <taxon>Roseobacteraceae</taxon>
        <taxon>Roseovarius</taxon>
    </lineage>
</organism>
<reference evidence="2" key="1">
    <citation type="submission" date="2016-10" db="EMBL/GenBank/DDBJ databases">
        <authorList>
            <person name="Varghese N."/>
            <person name="Submissions S."/>
        </authorList>
    </citation>
    <scope>NUCLEOTIDE SEQUENCE [LARGE SCALE GENOMIC DNA]</scope>
    <source>
        <strain evidence="2">DSM 28463</strain>
    </source>
</reference>
<sequence>MNLRKLVGPKLLRDGFIRQAAVERPEVEALTAEFRAAYVAARLIRIGGAGDGGHLIPDDLDGVRHCFSPGVSDIADFEEHLAREYGIKSFLADASVDTPPVTNPLFEFDKEFPGAHNDTTVMTLGRWITDKLGDATGDDLILQMDIEGAEFEVLIESSVEVLGKFRSMVIEFHGMERIFERHSPPLIKAVFRKIHSRFAIVHLHANNCTALAECRGLKIAPVFEVTYQRRDRLAQVATGGGLSLPHPQDHANVPENPDIGMPDIWWRG</sequence>
<keyword evidence="1" id="KW-0489">Methyltransferase</keyword>
<dbReference type="Proteomes" id="UP000198599">
    <property type="component" value="Unassembled WGS sequence"/>
</dbReference>
<dbReference type="GO" id="GO:0008168">
    <property type="term" value="F:methyltransferase activity"/>
    <property type="evidence" value="ECO:0007669"/>
    <property type="project" value="UniProtKB-KW"/>
</dbReference>
<accession>A0A1I4YJU3</accession>
<proteinExistence type="predicted"/>
<gene>
    <name evidence="1" type="ORF">SAMN04487859_101293</name>
</gene>
<evidence type="ECO:0000313" key="2">
    <source>
        <dbReference type="Proteomes" id="UP000198599"/>
    </source>
</evidence>
<dbReference type="STRING" id="1005928.SAMN04487859_101293"/>